<accession>A0A6P2CZ65</accession>
<dbReference type="AlphaFoldDB" id="A0A6P2CZ65"/>
<reference evidence="1 2" key="1">
    <citation type="submission" date="2019-05" db="EMBL/GenBank/DDBJ databases">
        <authorList>
            <consortium name="Science for Life Laboratories"/>
        </authorList>
    </citation>
    <scope>NUCLEOTIDE SEQUENCE [LARGE SCALE GENOMIC DNA]</scope>
    <source>
        <strain evidence="1">Soil9</strain>
    </source>
</reference>
<evidence type="ECO:0000313" key="2">
    <source>
        <dbReference type="Proteomes" id="UP000464178"/>
    </source>
</evidence>
<keyword evidence="2" id="KW-1185">Reference proteome</keyword>
<proteinExistence type="predicted"/>
<dbReference type="KEGG" id="gms:SOIL9_40480"/>
<evidence type="ECO:0000313" key="1">
    <source>
        <dbReference type="EMBL" id="VTR93666.1"/>
    </source>
</evidence>
<gene>
    <name evidence="1" type="ORF">SOIL9_40480</name>
</gene>
<organism evidence="1 2">
    <name type="scientific">Gemmata massiliana</name>
    <dbReference type="NCBI Taxonomy" id="1210884"/>
    <lineage>
        <taxon>Bacteria</taxon>
        <taxon>Pseudomonadati</taxon>
        <taxon>Planctomycetota</taxon>
        <taxon>Planctomycetia</taxon>
        <taxon>Gemmatales</taxon>
        <taxon>Gemmataceae</taxon>
        <taxon>Gemmata</taxon>
    </lineage>
</organism>
<protein>
    <recommendedName>
        <fullName evidence="3">Transposase</fullName>
    </recommendedName>
</protein>
<name>A0A6P2CZ65_9BACT</name>
<dbReference type="EMBL" id="LR593886">
    <property type="protein sequence ID" value="VTR93666.1"/>
    <property type="molecule type" value="Genomic_DNA"/>
</dbReference>
<dbReference type="Proteomes" id="UP000464178">
    <property type="component" value="Chromosome"/>
</dbReference>
<sequence>MGAAHAHFGEGHSEARAWVARTREALLRGGASALLSELAGAELAGLRGYFEPHVARTGYASRLRLGQSIGSGLVEGACKQVIGRRLKQTGARWKVRRAERMAALCAIQAGGQWDTYWLHAA</sequence>
<evidence type="ECO:0008006" key="3">
    <source>
        <dbReference type="Google" id="ProtNLM"/>
    </source>
</evidence>